<sequence length="330" mass="36036">MTSRTFAKVFFPLAVGLAGASAFAQTNPNQGLPAGHPPLDVPPGQARPLPGQARPAPGQMGRPMAGQPGQGMPGRPGFPGMQRQPQRAPVPAHVAHVEEAAHGGGHGGHCPGHGPHDAPHFDQINWWHGMIAVNNEKAIQPGFVNKLLWRYENHSDPCDPKNEPPPFLASILNLGVLGFILYRFGKKPIGDALVKRKQSIMSEIDNAARLKNEAQKRLDEYEDKFERLAETLDTVKAEYAAQAELEKKHIIAEAEERRARMRRDAEFRIEQELRTARIELMREAVQDATAAAEEMIRSRAAQADLDRMSEDYLGSVREALASGGTAGGAQ</sequence>
<dbReference type="CDD" id="cd06503">
    <property type="entry name" value="ATP-synt_Fo_b"/>
    <property type="match status" value="1"/>
</dbReference>
<keyword evidence="13" id="KW-0175">Coiled coil</keyword>
<keyword evidence="12" id="KW-1003">Cell membrane</keyword>
<dbReference type="OrthoDB" id="5517992at2"/>
<comment type="function">
    <text evidence="9 12">F(1)F(0) ATP synthase produces ATP from ADP in the presence of a proton or sodium gradient. F-type ATPases consist of two structural domains, F(1) containing the extramembraneous catalytic core and F(0) containing the membrane proton channel, linked together by a central stalk and a peripheral stalk. During catalysis, ATP synthesis in the catalytic domain of F(1) is coupled via a rotary mechanism of the central stalk subunits to proton translocation.</text>
</comment>
<dbReference type="GO" id="GO:0005886">
    <property type="term" value="C:plasma membrane"/>
    <property type="evidence" value="ECO:0007669"/>
    <property type="project" value="UniProtKB-SubCell"/>
</dbReference>
<feature type="compositionally biased region" description="Low complexity" evidence="14">
    <location>
        <begin position="57"/>
        <end position="67"/>
    </location>
</feature>
<keyword evidence="1 12" id="KW-0813">Transport</keyword>
<dbReference type="GO" id="GO:0012505">
    <property type="term" value="C:endomembrane system"/>
    <property type="evidence" value="ECO:0007669"/>
    <property type="project" value="UniProtKB-SubCell"/>
</dbReference>
<keyword evidence="2 12" id="KW-0138">CF(0)</keyword>
<feature type="region of interest" description="Disordered" evidence="14">
    <location>
        <begin position="28"/>
        <end position="86"/>
    </location>
</feature>
<dbReference type="EMBL" id="WJIE01000003">
    <property type="protein sequence ID" value="MRG92861.1"/>
    <property type="molecule type" value="Genomic_DNA"/>
</dbReference>
<evidence type="ECO:0000256" key="8">
    <source>
        <dbReference type="ARBA" id="ARBA00023310"/>
    </source>
</evidence>
<dbReference type="PANTHER" id="PTHR34264">
    <property type="entry name" value="ATP SYNTHASE SUBUNIT B, CHLOROPLASTIC"/>
    <property type="match status" value="1"/>
</dbReference>
<evidence type="ECO:0000256" key="9">
    <source>
        <dbReference type="ARBA" id="ARBA00025198"/>
    </source>
</evidence>
<dbReference type="Pfam" id="PF00430">
    <property type="entry name" value="ATP-synt_B"/>
    <property type="match status" value="1"/>
</dbReference>
<keyword evidence="8 12" id="KW-0066">ATP synthesis</keyword>
<evidence type="ECO:0000256" key="11">
    <source>
        <dbReference type="ARBA" id="ARBA00037847"/>
    </source>
</evidence>
<dbReference type="GO" id="GO:0045259">
    <property type="term" value="C:proton-transporting ATP synthase complex"/>
    <property type="evidence" value="ECO:0007669"/>
    <property type="project" value="UniProtKB-KW"/>
</dbReference>
<feature type="compositionally biased region" description="Low complexity" evidence="14">
    <location>
        <begin position="75"/>
        <end position="86"/>
    </location>
</feature>
<keyword evidence="7 12" id="KW-0472">Membrane</keyword>
<keyword evidence="4 12" id="KW-0375">Hydrogen ion transport</keyword>
<evidence type="ECO:0000256" key="5">
    <source>
        <dbReference type="ARBA" id="ARBA00022989"/>
    </source>
</evidence>
<evidence type="ECO:0000256" key="2">
    <source>
        <dbReference type="ARBA" id="ARBA00022547"/>
    </source>
</evidence>
<comment type="subunit">
    <text evidence="12">F-type ATPases have 2 components, F(1) - the catalytic core - and F(0) - the membrane proton channel. F(1) has five subunits: alpha(3), beta(3), gamma(1), delta(1), epsilon(1). F(0) has three main subunits: a(1), b(2) and c(10-14). The alpha and beta chains form an alternating ring which encloses part of the gamma chain. F(1) is attached to F(0) by a central stalk formed by the gamma and epsilon chains, while a peripheral stalk is formed by the delta and b chains.</text>
</comment>
<reference evidence="16 17" key="1">
    <citation type="submission" date="2019-10" db="EMBL/GenBank/DDBJ databases">
        <title>A soil myxobacterium in the family Polyangiaceae.</title>
        <authorList>
            <person name="Li Y."/>
            <person name="Wang J."/>
        </authorList>
    </citation>
    <scope>NUCLEOTIDE SEQUENCE [LARGE SCALE GENOMIC DNA]</scope>
    <source>
        <strain evidence="16 17">DSM 14734</strain>
    </source>
</reference>
<organism evidence="16 17">
    <name type="scientific">Polyangium spumosum</name>
    <dbReference type="NCBI Taxonomy" id="889282"/>
    <lineage>
        <taxon>Bacteria</taxon>
        <taxon>Pseudomonadati</taxon>
        <taxon>Myxococcota</taxon>
        <taxon>Polyangia</taxon>
        <taxon>Polyangiales</taxon>
        <taxon>Polyangiaceae</taxon>
        <taxon>Polyangium</taxon>
    </lineage>
</organism>
<feature type="signal peptide" evidence="15">
    <location>
        <begin position="1"/>
        <end position="24"/>
    </location>
</feature>
<dbReference type="AlphaFoldDB" id="A0A6N7PVM3"/>
<name>A0A6N7PVM3_9BACT</name>
<keyword evidence="5 12" id="KW-1133">Transmembrane helix</keyword>
<feature type="coiled-coil region" evidence="13">
    <location>
        <begin position="197"/>
        <end position="271"/>
    </location>
</feature>
<dbReference type="RefSeq" id="WP_153819682.1">
    <property type="nucleotide sequence ID" value="NZ_WJIE01000003.1"/>
</dbReference>
<keyword evidence="17" id="KW-1185">Reference proteome</keyword>
<protein>
    <recommendedName>
        <fullName evidence="12">ATP synthase subunit b</fullName>
    </recommendedName>
    <alternativeName>
        <fullName evidence="12">ATP synthase F(0) sector subunit b</fullName>
    </alternativeName>
    <alternativeName>
        <fullName evidence="12">ATPase subunit I</fullName>
    </alternativeName>
    <alternativeName>
        <fullName evidence="12">F-type ATPase subunit b</fullName>
        <shortName evidence="12">F-ATPase subunit b</shortName>
    </alternativeName>
</protein>
<evidence type="ECO:0000256" key="10">
    <source>
        <dbReference type="ARBA" id="ARBA00025614"/>
    </source>
</evidence>
<evidence type="ECO:0000256" key="4">
    <source>
        <dbReference type="ARBA" id="ARBA00022781"/>
    </source>
</evidence>
<evidence type="ECO:0000256" key="15">
    <source>
        <dbReference type="SAM" id="SignalP"/>
    </source>
</evidence>
<evidence type="ECO:0000256" key="12">
    <source>
        <dbReference type="HAMAP-Rule" id="MF_01398"/>
    </source>
</evidence>
<dbReference type="GO" id="GO:0046933">
    <property type="term" value="F:proton-transporting ATP synthase activity, rotational mechanism"/>
    <property type="evidence" value="ECO:0007669"/>
    <property type="project" value="UniProtKB-UniRule"/>
</dbReference>
<evidence type="ECO:0000256" key="3">
    <source>
        <dbReference type="ARBA" id="ARBA00022692"/>
    </source>
</evidence>
<evidence type="ECO:0000313" key="16">
    <source>
        <dbReference type="EMBL" id="MRG92861.1"/>
    </source>
</evidence>
<evidence type="ECO:0000256" key="1">
    <source>
        <dbReference type="ARBA" id="ARBA00022448"/>
    </source>
</evidence>
<evidence type="ECO:0000256" key="14">
    <source>
        <dbReference type="SAM" id="MobiDB-lite"/>
    </source>
</evidence>
<keyword evidence="6 12" id="KW-0406">Ion transport</keyword>
<dbReference type="InterPro" id="IPR002146">
    <property type="entry name" value="ATP_synth_b/b'su_bac/chlpt"/>
</dbReference>
<gene>
    <name evidence="12" type="primary">atpF</name>
    <name evidence="16" type="ORF">GF068_13105</name>
</gene>
<comment type="function">
    <text evidence="10">Component of the F(0) channel, it forms part of the peripheral stalk, linking F(1) to F(0). The b'-subunit is a diverged and duplicated form of b found in plants and photosynthetic bacteria.</text>
</comment>
<feature type="chain" id="PRO_5026997491" description="ATP synthase subunit b" evidence="15">
    <location>
        <begin position="25"/>
        <end position="330"/>
    </location>
</feature>
<dbReference type="HAMAP" id="MF_01398">
    <property type="entry name" value="ATP_synth_b_bprime"/>
    <property type="match status" value="1"/>
</dbReference>
<evidence type="ECO:0000256" key="13">
    <source>
        <dbReference type="SAM" id="Coils"/>
    </source>
</evidence>
<comment type="subcellular location">
    <subcellularLocation>
        <location evidence="12">Cell membrane</location>
        <topology evidence="12">Single-pass membrane protein</topology>
    </subcellularLocation>
    <subcellularLocation>
        <location evidence="11">Endomembrane system</location>
        <topology evidence="11">Single-pass membrane protein</topology>
    </subcellularLocation>
</comment>
<dbReference type="PANTHER" id="PTHR34264:SF3">
    <property type="entry name" value="ATP SYNTHASE SUBUNIT B, CHLOROPLASTIC"/>
    <property type="match status" value="1"/>
</dbReference>
<dbReference type="Proteomes" id="UP000440224">
    <property type="component" value="Unassembled WGS sequence"/>
</dbReference>
<comment type="caution">
    <text evidence="16">The sequence shown here is derived from an EMBL/GenBank/DDBJ whole genome shotgun (WGS) entry which is preliminary data.</text>
</comment>
<accession>A0A6N7PVM3</accession>
<keyword evidence="3 12" id="KW-0812">Transmembrane</keyword>
<keyword evidence="15" id="KW-0732">Signal</keyword>
<comment type="similarity">
    <text evidence="12">Belongs to the ATPase B chain family.</text>
</comment>
<evidence type="ECO:0000256" key="7">
    <source>
        <dbReference type="ARBA" id="ARBA00023136"/>
    </source>
</evidence>
<evidence type="ECO:0000313" key="17">
    <source>
        <dbReference type="Proteomes" id="UP000440224"/>
    </source>
</evidence>
<evidence type="ECO:0000256" key="6">
    <source>
        <dbReference type="ARBA" id="ARBA00023065"/>
    </source>
</evidence>
<proteinExistence type="inferred from homology"/>